<dbReference type="PANTHER" id="PTHR15696:SF0">
    <property type="entry name" value="TELOMERASE-BINDING PROTEIN EST1A"/>
    <property type="match status" value="1"/>
</dbReference>
<proteinExistence type="predicted"/>
<name>A0AAN7ANV4_9PEZI</name>
<dbReference type="Gene3D" id="1.25.40.10">
    <property type="entry name" value="Tetratricopeptide repeat domain"/>
    <property type="match status" value="1"/>
</dbReference>
<evidence type="ECO:0000313" key="2">
    <source>
        <dbReference type="EMBL" id="KAK4194003.1"/>
    </source>
</evidence>
<dbReference type="EMBL" id="MU864156">
    <property type="protein sequence ID" value="KAK4194003.1"/>
    <property type="molecule type" value="Genomic_DNA"/>
</dbReference>
<reference evidence="2" key="2">
    <citation type="submission" date="2023-05" db="EMBL/GenBank/DDBJ databases">
        <authorList>
            <consortium name="Lawrence Berkeley National Laboratory"/>
            <person name="Steindorff A."/>
            <person name="Hensen N."/>
            <person name="Bonometti L."/>
            <person name="Westerberg I."/>
            <person name="Brannstrom I.O."/>
            <person name="Guillou S."/>
            <person name="Cros-Aarteil S."/>
            <person name="Calhoun S."/>
            <person name="Haridas S."/>
            <person name="Kuo A."/>
            <person name="Mondo S."/>
            <person name="Pangilinan J."/>
            <person name="Riley R."/>
            <person name="Labutti K."/>
            <person name="Andreopoulos B."/>
            <person name="Lipzen A."/>
            <person name="Chen C."/>
            <person name="Yanf M."/>
            <person name="Daum C."/>
            <person name="Ng V."/>
            <person name="Clum A."/>
            <person name="Ohm R."/>
            <person name="Martin F."/>
            <person name="Silar P."/>
            <person name="Natvig D."/>
            <person name="Lalanne C."/>
            <person name="Gautier V."/>
            <person name="Ament-Velasquez S.L."/>
            <person name="Kruys A."/>
            <person name="Hutchinson M.I."/>
            <person name="Powell A.J."/>
            <person name="Barry K."/>
            <person name="Miller A.N."/>
            <person name="Grigoriev I.V."/>
            <person name="Debuchy R."/>
            <person name="Gladieux P."/>
            <person name="Thoren M.H."/>
            <person name="Johannesson H."/>
        </authorList>
    </citation>
    <scope>NUCLEOTIDE SEQUENCE</scope>
    <source>
        <strain evidence="2">CBS 315.58</strain>
    </source>
</reference>
<accession>A0AAN7ANV4</accession>
<dbReference type="GO" id="GO:0000184">
    <property type="term" value="P:nuclear-transcribed mRNA catabolic process, nonsense-mediated decay"/>
    <property type="evidence" value="ECO:0007669"/>
    <property type="project" value="TreeGrafter"/>
</dbReference>
<dbReference type="GO" id="GO:0042162">
    <property type="term" value="F:telomeric DNA binding"/>
    <property type="evidence" value="ECO:0007669"/>
    <property type="project" value="TreeGrafter"/>
</dbReference>
<dbReference type="InterPro" id="IPR045153">
    <property type="entry name" value="Est1/Ebs1-like"/>
</dbReference>
<feature type="signal peptide" evidence="1">
    <location>
        <begin position="1"/>
        <end position="19"/>
    </location>
</feature>
<evidence type="ECO:0000256" key="1">
    <source>
        <dbReference type="SAM" id="SignalP"/>
    </source>
</evidence>
<evidence type="ECO:0000313" key="3">
    <source>
        <dbReference type="Proteomes" id="UP001303160"/>
    </source>
</evidence>
<keyword evidence="1" id="KW-0732">Signal</keyword>
<gene>
    <name evidence="2" type="ORF">QBC40DRAFT_311765</name>
</gene>
<dbReference type="GO" id="GO:0005697">
    <property type="term" value="C:telomerase holoenzyme complex"/>
    <property type="evidence" value="ECO:0007669"/>
    <property type="project" value="TreeGrafter"/>
</dbReference>
<protein>
    <submittedName>
        <fullName evidence="2">Uncharacterized protein</fullName>
    </submittedName>
</protein>
<keyword evidence="3" id="KW-1185">Reference proteome</keyword>
<dbReference type="SUPFAM" id="SSF48452">
    <property type="entry name" value="TPR-like"/>
    <property type="match status" value="1"/>
</dbReference>
<reference evidence="2" key="1">
    <citation type="journal article" date="2023" name="Mol. Phylogenet. Evol.">
        <title>Genome-scale phylogeny and comparative genomics of the fungal order Sordariales.</title>
        <authorList>
            <person name="Hensen N."/>
            <person name="Bonometti L."/>
            <person name="Westerberg I."/>
            <person name="Brannstrom I.O."/>
            <person name="Guillou S."/>
            <person name="Cros-Aarteil S."/>
            <person name="Calhoun S."/>
            <person name="Haridas S."/>
            <person name="Kuo A."/>
            <person name="Mondo S."/>
            <person name="Pangilinan J."/>
            <person name="Riley R."/>
            <person name="LaButti K."/>
            <person name="Andreopoulos B."/>
            <person name="Lipzen A."/>
            <person name="Chen C."/>
            <person name="Yan M."/>
            <person name="Daum C."/>
            <person name="Ng V."/>
            <person name="Clum A."/>
            <person name="Steindorff A."/>
            <person name="Ohm R.A."/>
            <person name="Martin F."/>
            <person name="Silar P."/>
            <person name="Natvig D.O."/>
            <person name="Lalanne C."/>
            <person name="Gautier V."/>
            <person name="Ament-Velasquez S.L."/>
            <person name="Kruys A."/>
            <person name="Hutchinson M.I."/>
            <person name="Powell A.J."/>
            <person name="Barry K."/>
            <person name="Miller A.N."/>
            <person name="Grigoriev I.V."/>
            <person name="Debuchy R."/>
            <person name="Gladieux P."/>
            <person name="Hiltunen Thoren M."/>
            <person name="Johannesson H."/>
        </authorList>
    </citation>
    <scope>NUCLEOTIDE SEQUENCE</scope>
    <source>
        <strain evidence="2">CBS 315.58</strain>
    </source>
</reference>
<dbReference type="Proteomes" id="UP001303160">
    <property type="component" value="Unassembled WGS sequence"/>
</dbReference>
<dbReference type="GO" id="GO:0070034">
    <property type="term" value="F:telomerase RNA binding"/>
    <property type="evidence" value="ECO:0007669"/>
    <property type="project" value="TreeGrafter"/>
</dbReference>
<dbReference type="PANTHER" id="PTHR15696">
    <property type="entry name" value="SMG-7 SUPPRESSOR WITH MORPHOLOGICAL EFFECT ON GENITALIA PROTEIN 7"/>
    <property type="match status" value="1"/>
</dbReference>
<comment type="caution">
    <text evidence="2">The sequence shown here is derived from an EMBL/GenBank/DDBJ whole genome shotgun (WGS) entry which is preliminary data.</text>
</comment>
<dbReference type="AlphaFoldDB" id="A0AAN7ANV4"/>
<organism evidence="2 3">
    <name type="scientific">Triangularia verruculosa</name>
    <dbReference type="NCBI Taxonomy" id="2587418"/>
    <lineage>
        <taxon>Eukaryota</taxon>
        <taxon>Fungi</taxon>
        <taxon>Dikarya</taxon>
        <taxon>Ascomycota</taxon>
        <taxon>Pezizomycotina</taxon>
        <taxon>Sordariomycetes</taxon>
        <taxon>Sordariomycetidae</taxon>
        <taxon>Sordariales</taxon>
        <taxon>Podosporaceae</taxon>
        <taxon>Triangularia</taxon>
    </lineage>
</organism>
<feature type="chain" id="PRO_5043053743" evidence="1">
    <location>
        <begin position="20"/>
        <end position="163"/>
    </location>
</feature>
<dbReference type="InterPro" id="IPR011990">
    <property type="entry name" value="TPR-like_helical_dom_sf"/>
</dbReference>
<sequence>MLSAALSAVLSVVLRVVLSALFEDTWIECLGDLGRYRMAIEDDDIRDREVWTAVSRHWYSLASDKAPTTGRLYHHLAILAQMPFPSARESIMTLFEPIISQAPNPQQARLPPIELNFIEAHGILFSSKQDEELEKTRNIFLALLDNHVDRSTRRWLESGYLYC</sequence>